<evidence type="ECO:0000313" key="4">
    <source>
        <dbReference type="Proteomes" id="UP001500575"/>
    </source>
</evidence>
<evidence type="ECO:0000256" key="2">
    <source>
        <dbReference type="ARBA" id="ARBA00022801"/>
    </source>
</evidence>
<evidence type="ECO:0000313" key="3">
    <source>
        <dbReference type="EMBL" id="GAA2121037.1"/>
    </source>
</evidence>
<dbReference type="EMBL" id="BAAAQQ010000007">
    <property type="protein sequence ID" value="GAA2121037.1"/>
    <property type="molecule type" value="Genomic_DNA"/>
</dbReference>
<comment type="caution">
    <text evidence="3">The sequence shown here is derived from an EMBL/GenBank/DDBJ whole genome shotgun (WGS) entry which is preliminary data.</text>
</comment>
<dbReference type="InterPro" id="IPR029069">
    <property type="entry name" value="HotDog_dom_sf"/>
</dbReference>
<comment type="similarity">
    <text evidence="1">Belongs to the 4-hydroxybenzoyl-CoA thioesterase family.</text>
</comment>
<dbReference type="Proteomes" id="UP001500575">
    <property type="component" value="Unassembled WGS sequence"/>
</dbReference>
<dbReference type="Pfam" id="PF13279">
    <property type="entry name" value="4HBT_2"/>
    <property type="match status" value="1"/>
</dbReference>
<dbReference type="SUPFAM" id="SSF54637">
    <property type="entry name" value="Thioesterase/thiol ester dehydrase-isomerase"/>
    <property type="match status" value="1"/>
</dbReference>
<dbReference type="CDD" id="cd00586">
    <property type="entry name" value="4HBT"/>
    <property type="match status" value="1"/>
</dbReference>
<dbReference type="PANTHER" id="PTHR31793">
    <property type="entry name" value="4-HYDROXYBENZOYL-COA THIOESTERASE FAMILY MEMBER"/>
    <property type="match status" value="1"/>
</dbReference>
<reference evidence="4" key="1">
    <citation type="journal article" date="2019" name="Int. J. Syst. Evol. Microbiol.">
        <title>The Global Catalogue of Microorganisms (GCM) 10K type strain sequencing project: providing services to taxonomists for standard genome sequencing and annotation.</title>
        <authorList>
            <consortium name="The Broad Institute Genomics Platform"/>
            <consortium name="The Broad Institute Genome Sequencing Center for Infectious Disease"/>
            <person name="Wu L."/>
            <person name="Ma J."/>
        </authorList>
    </citation>
    <scope>NUCLEOTIDE SEQUENCE [LARGE SCALE GENOMIC DNA]</scope>
    <source>
        <strain evidence="4">JCM 16021</strain>
    </source>
</reference>
<protein>
    <submittedName>
        <fullName evidence="3">Thioesterase family protein</fullName>
    </submittedName>
</protein>
<organism evidence="3 4">
    <name type="scientific">Nocardioides bigeumensis</name>
    <dbReference type="NCBI Taxonomy" id="433657"/>
    <lineage>
        <taxon>Bacteria</taxon>
        <taxon>Bacillati</taxon>
        <taxon>Actinomycetota</taxon>
        <taxon>Actinomycetes</taxon>
        <taxon>Propionibacteriales</taxon>
        <taxon>Nocardioidaceae</taxon>
        <taxon>Nocardioides</taxon>
    </lineage>
</organism>
<proteinExistence type="inferred from homology"/>
<sequence>MSDERDLRPADFPVTRLVSTRWGDNDSYGHLNNAVHYQLFDSVINAWIAESVPRSRDELGVIGVVAESGCSYYDELHYPDDILVGLRVERLGTSSVTYGLGLFARLHGSSPEEAGPLAAKGRWVHVYVDVGSRRPASIPSPLRDLFASAAKPVV</sequence>
<evidence type="ECO:0000256" key="1">
    <source>
        <dbReference type="ARBA" id="ARBA00005953"/>
    </source>
</evidence>
<dbReference type="InterPro" id="IPR050563">
    <property type="entry name" value="4-hydroxybenzoyl-CoA_TE"/>
</dbReference>
<dbReference type="PANTHER" id="PTHR31793:SF27">
    <property type="entry name" value="NOVEL THIOESTERASE SUPERFAMILY DOMAIN AND SAPOSIN A-TYPE DOMAIN CONTAINING PROTEIN (0610012H03RIK)"/>
    <property type="match status" value="1"/>
</dbReference>
<name>A0ABP5JT40_9ACTN</name>
<keyword evidence="2" id="KW-0378">Hydrolase</keyword>
<gene>
    <name evidence="3" type="ORF">GCM10009843_14930</name>
</gene>
<dbReference type="Gene3D" id="3.10.129.10">
    <property type="entry name" value="Hotdog Thioesterase"/>
    <property type="match status" value="1"/>
</dbReference>
<accession>A0ABP5JT40</accession>
<dbReference type="RefSeq" id="WP_344303051.1">
    <property type="nucleotide sequence ID" value="NZ_BAAAQQ010000007.1"/>
</dbReference>
<keyword evidence="4" id="KW-1185">Reference proteome</keyword>